<sequence length="461" mass="52458">MKKSYIIDTNVLLQSPQAIFAFGDNHVIIPEVVLEELDRFKKESSENGANARQTARIIDLLREKGDLTKGIELPGGGLLRIELNFHDIELPAGWSPAKADNRILKVCKGLNKRNEKAILVTKDIFVRIKGDIIGLTVQDFQNEQVVMPDSQYRGRTIVYTTHKKMDDFYQKECLNPKHLFIINEASGKKEDVQLVMNEFVTLVNVESSKQTALGRFDGRQVSPLKYADERPYGIRPRNVGQRFMQEALMMSSEEIPLVIIKGAAGTAKTLFSLAIGLHKIMNQKDRAYRKILICRPNVKFDDDIGYLPGSETEKLAPFMRAAIDNLEILVDHDEEERYKNEKELRDKIDELFQRNIITTEAITYIRGRSIQKNWVMIDEAQNLTPKQIKGIVTRAGKGTKIILTGDPDQIDHPYLDSRTNGLSFASERMKGSPYCCQITLNDDECERSRLAFDSAVRMTTF</sequence>
<accession>F0T2R6</accession>
<dbReference type="InterPro" id="IPR051451">
    <property type="entry name" value="PhoH2-like"/>
</dbReference>
<keyword evidence="1" id="KW-0547">Nucleotide-binding</keyword>
<evidence type="ECO:0000256" key="1">
    <source>
        <dbReference type="ARBA" id="ARBA00022741"/>
    </source>
</evidence>
<proteinExistence type="inferred from homology"/>
<dbReference type="InterPro" id="IPR027417">
    <property type="entry name" value="P-loop_NTPase"/>
</dbReference>
<dbReference type="InterPro" id="IPR029060">
    <property type="entry name" value="PIN-like_dom_sf"/>
</dbReference>
<dbReference type="EMBL" id="CP002547">
    <property type="protein sequence ID" value="ADY56465.1"/>
    <property type="molecule type" value="Genomic_DNA"/>
</dbReference>
<dbReference type="SUPFAM" id="SSF52540">
    <property type="entry name" value="P-loop containing nucleoside triphosphate hydrolases"/>
    <property type="match status" value="1"/>
</dbReference>
<dbReference type="InterPro" id="IPR002716">
    <property type="entry name" value="PIN_dom"/>
</dbReference>
<dbReference type="HOGENOM" id="CLU_022283_2_1_9"/>
<dbReference type="OrthoDB" id="9773137at2"/>
<organism evidence="5 6">
    <name type="scientific">Syntrophobotulus glycolicus (strain DSM 8271 / FlGlyR)</name>
    <dbReference type="NCBI Taxonomy" id="645991"/>
    <lineage>
        <taxon>Bacteria</taxon>
        <taxon>Bacillati</taxon>
        <taxon>Bacillota</taxon>
        <taxon>Clostridia</taxon>
        <taxon>Eubacteriales</taxon>
        <taxon>Desulfitobacteriaceae</taxon>
        <taxon>Syntrophobotulus</taxon>
    </lineage>
</organism>
<evidence type="ECO:0000256" key="2">
    <source>
        <dbReference type="ARBA" id="ARBA00022840"/>
    </source>
</evidence>
<dbReference type="GO" id="GO:0005524">
    <property type="term" value="F:ATP binding"/>
    <property type="evidence" value="ECO:0007669"/>
    <property type="project" value="UniProtKB-KW"/>
</dbReference>
<dbReference type="eggNOG" id="COG1875">
    <property type="taxonomic scope" value="Bacteria"/>
</dbReference>
<evidence type="ECO:0000313" key="5">
    <source>
        <dbReference type="EMBL" id="ADY56465.1"/>
    </source>
</evidence>
<evidence type="ECO:0000259" key="4">
    <source>
        <dbReference type="SMART" id="SM00670"/>
    </source>
</evidence>
<dbReference type="Pfam" id="PF02562">
    <property type="entry name" value="PhoH"/>
    <property type="match status" value="1"/>
</dbReference>
<protein>
    <submittedName>
        <fullName evidence="5">PhoH family protein</fullName>
    </submittedName>
</protein>
<reference evidence="5 6" key="1">
    <citation type="journal article" date="2011" name="Stand. Genomic Sci.">
        <title>Complete genome sequence of Syntrophobotulus glycolicus type strain (FlGlyR).</title>
        <authorList>
            <person name="Han C."/>
            <person name="Mwirichia R."/>
            <person name="Chertkov O."/>
            <person name="Held B."/>
            <person name="Lapidus A."/>
            <person name="Nolan M."/>
            <person name="Lucas S."/>
            <person name="Hammon N."/>
            <person name="Deshpande S."/>
            <person name="Cheng J.F."/>
            <person name="Tapia R."/>
            <person name="Goodwin L."/>
            <person name="Pitluck S."/>
            <person name="Huntemann M."/>
            <person name="Liolios K."/>
            <person name="Ivanova N."/>
            <person name="Pagani I."/>
            <person name="Mavromatis K."/>
            <person name="Ovchinikova G."/>
            <person name="Pati A."/>
            <person name="Chen A."/>
            <person name="Palaniappan K."/>
            <person name="Land M."/>
            <person name="Hauser L."/>
            <person name="Brambilla E.M."/>
            <person name="Rohde M."/>
            <person name="Spring S."/>
            <person name="Sikorski J."/>
            <person name="Goker M."/>
            <person name="Woyke T."/>
            <person name="Bristow J."/>
            <person name="Eisen J.A."/>
            <person name="Markowitz V."/>
            <person name="Hugenholtz P."/>
            <person name="Kyrpides N.C."/>
            <person name="Klenk H.P."/>
            <person name="Detter J.C."/>
        </authorList>
    </citation>
    <scope>NUCLEOTIDE SEQUENCE [LARGE SCALE GENOMIC DNA]</scope>
    <source>
        <strain evidence="6">DSM 8271 / FlGlyR</strain>
    </source>
</reference>
<reference evidence="6" key="2">
    <citation type="submission" date="2011-02" db="EMBL/GenBank/DDBJ databases">
        <title>The complete genome of Syntrophobotulus glycolicus DSM 8271.</title>
        <authorList>
            <person name="Lucas S."/>
            <person name="Copeland A."/>
            <person name="Lapidus A."/>
            <person name="Bruce D."/>
            <person name="Goodwin L."/>
            <person name="Pitluck S."/>
            <person name="Kyrpides N."/>
            <person name="Mavromatis K."/>
            <person name="Pagani I."/>
            <person name="Ivanova N."/>
            <person name="Mikhailova N."/>
            <person name="Chertkov O."/>
            <person name="Held B."/>
            <person name="Detter J.C."/>
            <person name="Tapia R."/>
            <person name="Han C."/>
            <person name="Land M."/>
            <person name="Hauser L."/>
            <person name="Markowitz V."/>
            <person name="Cheng J.-F."/>
            <person name="Hugenholtz P."/>
            <person name="Woyke T."/>
            <person name="Wu D."/>
            <person name="Spring S."/>
            <person name="Schroeder M."/>
            <person name="Brambilla E."/>
            <person name="Klenk H.-P."/>
            <person name="Eisen J.A."/>
        </authorList>
    </citation>
    <scope>NUCLEOTIDE SEQUENCE [LARGE SCALE GENOMIC DNA]</scope>
    <source>
        <strain evidence="6">DSM 8271 / FlGlyR</strain>
    </source>
</reference>
<dbReference type="SMART" id="SM00670">
    <property type="entry name" value="PINc"/>
    <property type="match status" value="1"/>
</dbReference>
<name>F0T2R6_SYNGF</name>
<dbReference type="Gene3D" id="3.40.50.1010">
    <property type="entry name" value="5'-nuclease"/>
    <property type="match status" value="1"/>
</dbReference>
<keyword evidence="2" id="KW-0067">ATP-binding</keyword>
<keyword evidence="6" id="KW-1185">Reference proteome</keyword>
<evidence type="ECO:0000256" key="3">
    <source>
        <dbReference type="ARBA" id="ARBA00046345"/>
    </source>
</evidence>
<dbReference type="STRING" id="645991.Sgly_2176"/>
<comment type="similarity">
    <text evidence="3">In the N-terminal section; belongs to the PINc/VapC protein family.</text>
</comment>
<dbReference type="Proteomes" id="UP000007488">
    <property type="component" value="Chromosome"/>
</dbReference>
<dbReference type="PANTHER" id="PTHR30473">
    <property type="entry name" value="PROTEIN PHOH"/>
    <property type="match status" value="1"/>
</dbReference>
<dbReference type="Gene3D" id="3.40.50.300">
    <property type="entry name" value="P-loop containing nucleotide triphosphate hydrolases"/>
    <property type="match status" value="1"/>
</dbReference>
<dbReference type="PANTHER" id="PTHR30473:SF2">
    <property type="entry name" value="PIN DOMAIN-CONTAINING PROTEIN"/>
    <property type="match status" value="1"/>
</dbReference>
<evidence type="ECO:0000313" key="6">
    <source>
        <dbReference type="Proteomes" id="UP000007488"/>
    </source>
</evidence>
<gene>
    <name evidence="5" type="ordered locus">Sgly_2176</name>
</gene>
<dbReference type="InterPro" id="IPR003714">
    <property type="entry name" value="PhoH"/>
</dbReference>
<dbReference type="AlphaFoldDB" id="F0T2R6"/>
<dbReference type="SUPFAM" id="SSF88723">
    <property type="entry name" value="PIN domain-like"/>
    <property type="match status" value="1"/>
</dbReference>
<dbReference type="Pfam" id="PF13638">
    <property type="entry name" value="PIN_4"/>
    <property type="match status" value="1"/>
</dbReference>
<dbReference type="GO" id="GO:0005829">
    <property type="term" value="C:cytosol"/>
    <property type="evidence" value="ECO:0007669"/>
    <property type="project" value="TreeGrafter"/>
</dbReference>
<dbReference type="KEGG" id="sgy:Sgly_2176"/>
<feature type="domain" description="PIN" evidence="4">
    <location>
        <begin position="3"/>
        <end position="128"/>
    </location>
</feature>
<dbReference type="RefSeq" id="WP_013625332.1">
    <property type="nucleotide sequence ID" value="NC_015172.1"/>
</dbReference>
<dbReference type="CDD" id="cd09883">
    <property type="entry name" value="PIN_VapC_PhoHL-ATPase"/>
    <property type="match status" value="1"/>
</dbReference>